<protein>
    <submittedName>
        <fullName evidence="1">Uncharacterized protein</fullName>
    </submittedName>
</protein>
<accession>A0A6H0ZKF1</accession>
<dbReference type="AlphaFoldDB" id="A0A6H0ZKF1"/>
<dbReference type="Proteomes" id="UP000500870">
    <property type="component" value="Chromosome 1"/>
</dbReference>
<proteinExistence type="predicted"/>
<name>A0A6H0ZKF1_9HYPH</name>
<evidence type="ECO:0000313" key="1">
    <source>
        <dbReference type="EMBL" id="QIX21315.1"/>
    </source>
</evidence>
<gene>
    <name evidence="1" type="ORF">FOB41_09285</name>
</gene>
<reference evidence="1 2" key="1">
    <citation type="submission" date="2020-04" db="EMBL/GenBank/DDBJ databases">
        <title>FDA dAtabase for Regulatory Grade micrObial Sequences (FDA-ARGOS): Supporting development and validation of Infectious Disease Dx tests.</title>
        <authorList>
            <person name="Sciortino C."/>
            <person name="Tallon L."/>
            <person name="Sadzewicz L."/>
            <person name="Vavikolanu K."/>
            <person name="Mehta A."/>
            <person name="Aluvathingal J."/>
            <person name="Nadendla S."/>
            <person name="Nandy P."/>
            <person name="Geyer C."/>
            <person name="Yan Y."/>
            <person name="Sichtig H."/>
        </authorList>
    </citation>
    <scope>NUCLEOTIDE SEQUENCE [LARGE SCALE GENOMIC DNA]</scope>
    <source>
        <strain evidence="1 2">FDAARGOS_633</strain>
    </source>
</reference>
<sequence length="85" mass="9519">MLPRKTVFLPLPGGDLVSFASIHAFKTLPSGEVALVGEDNRLTAMFDPHDYVGVAPEEAVKVIRRLLREFSESKPIKLPEWMDQI</sequence>
<evidence type="ECO:0000313" key="2">
    <source>
        <dbReference type="Proteomes" id="UP000500870"/>
    </source>
</evidence>
<dbReference type="RefSeq" id="WP_037089676.1">
    <property type="nucleotide sequence ID" value="NZ_CP050898.1"/>
</dbReference>
<dbReference type="EMBL" id="CP050898">
    <property type="protein sequence ID" value="QIX21315.1"/>
    <property type="molecule type" value="Genomic_DNA"/>
</dbReference>
<organism evidence="1 2">
    <name type="scientific">Agrobacterium pusense</name>
    <dbReference type="NCBI Taxonomy" id="648995"/>
    <lineage>
        <taxon>Bacteria</taxon>
        <taxon>Pseudomonadati</taxon>
        <taxon>Pseudomonadota</taxon>
        <taxon>Alphaproteobacteria</taxon>
        <taxon>Hyphomicrobiales</taxon>
        <taxon>Rhizobiaceae</taxon>
        <taxon>Rhizobium/Agrobacterium group</taxon>
        <taxon>Agrobacterium</taxon>
    </lineage>
</organism>